<gene>
    <name evidence="1" type="ORF">PPGU16_60850</name>
</gene>
<name>A0A7I8BXN5_9BURK</name>
<evidence type="ECO:0000313" key="1">
    <source>
        <dbReference type="EMBL" id="BCF93018.1"/>
    </source>
</evidence>
<dbReference type="RefSeq" id="WP_180726500.1">
    <property type="nucleotide sequence ID" value="NZ_AP023176.1"/>
</dbReference>
<dbReference type="Proteomes" id="UP000510888">
    <property type="component" value="Plasmid PPGU16_p1"/>
</dbReference>
<accession>A0A7I8BXN5</accession>
<dbReference type="KEGG" id="plad:PPGU16_60850"/>
<dbReference type="EMBL" id="AP023176">
    <property type="protein sequence ID" value="BCF93018.1"/>
    <property type="molecule type" value="Genomic_DNA"/>
</dbReference>
<proteinExistence type="predicted"/>
<organism evidence="1 2">
    <name type="scientific">Paraburkholderia largidicola</name>
    <dbReference type="NCBI Taxonomy" id="3014751"/>
    <lineage>
        <taxon>Bacteria</taxon>
        <taxon>Pseudomonadati</taxon>
        <taxon>Pseudomonadota</taxon>
        <taxon>Betaproteobacteria</taxon>
        <taxon>Burkholderiales</taxon>
        <taxon>Burkholderiaceae</taxon>
        <taxon>Paraburkholderia</taxon>
    </lineage>
</organism>
<evidence type="ECO:0000313" key="2">
    <source>
        <dbReference type="Proteomes" id="UP000510888"/>
    </source>
</evidence>
<keyword evidence="1" id="KW-0614">Plasmid</keyword>
<keyword evidence="2" id="KW-1185">Reference proteome</keyword>
<geneLocation type="plasmid" evidence="1 2">
    <name>PPGU16_p1</name>
</geneLocation>
<dbReference type="AlphaFoldDB" id="A0A7I8BXN5"/>
<sequence length="69" mass="7284">MQPSVERRVDSETQRPRRIEAHYAMVAGVAPQLKLVAGGGLWPPGSKATGAQLEMAAMEQLTGGACCFA</sequence>
<reference evidence="1 2" key="1">
    <citation type="journal article" date="2020" name="Genes (Basel)">
        <title>Genomic Comparison of Insect Gut Symbionts from Divergent Burkholderia Subclades.</title>
        <authorList>
            <person name="Takeshita K."/>
            <person name="Kikuchi Y."/>
        </authorList>
    </citation>
    <scope>NUCLEOTIDE SEQUENCE [LARGE SCALE GENOMIC DNA]</scope>
    <source>
        <strain evidence="1 2">PGU16</strain>
        <plasmid evidence="1 2">PPGU16_p1</plasmid>
    </source>
</reference>
<protein>
    <submittedName>
        <fullName evidence="1">Uncharacterized protein</fullName>
    </submittedName>
</protein>